<evidence type="ECO:0000313" key="4">
    <source>
        <dbReference type="WBParaSite" id="PTRK_0001690400.1"/>
    </source>
</evidence>
<feature type="coiled-coil region" evidence="1">
    <location>
        <begin position="146"/>
        <end position="173"/>
    </location>
</feature>
<feature type="coiled-coil region" evidence="1">
    <location>
        <begin position="15"/>
        <end position="49"/>
    </location>
</feature>
<protein>
    <submittedName>
        <fullName evidence="4">BAG domain-containing protein</fullName>
    </submittedName>
</protein>
<reference evidence="4" key="1">
    <citation type="submission" date="2017-02" db="UniProtKB">
        <authorList>
            <consortium name="WormBaseParasite"/>
        </authorList>
    </citation>
    <scope>IDENTIFICATION</scope>
</reference>
<evidence type="ECO:0000313" key="3">
    <source>
        <dbReference type="Proteomes" id="UP000038045"/>
    </source>
</evidence>
<dbReference type="WBParaSite" id="PTRK_0001690400.1">
    <property type="protein sequence ID" value="PTRK_0001690400.1"/>
    <property type="gene ID" value="PTRK_0001690400"/>
</dbReference>
<evidence type="ECO:0000256" key="1">
    <source>
        <dbReference type="SAM" id="Coils"/>
    </source>
</evidence>
<dbReference type="AlphaFoldDB" id="A0A0N5A5C1"/>
<dbReference type="InterPro" id="IPR059018">
    <property type="entry name" value="HEAT_URB1"/>
</dbReference>
<dbReference type="Proteomes" id="UP000038045">
    <property type="component" value="Unplaced"/>
</dbReference>
<accession>A0A0N5A5C1</accession>
<name>A0A0N5A5C1_PARTI</name>
<evidence type="ECO:0000259" key="2">
    <source>
        <dbReference type="Pfam" id="PF26140"/>
    </source>
</evidence>
<feature type="domain" description="URB1 central HEAT repeat" evidence="2">
    <location>
        <begin position="47"/>
        <end position="138"/>
    </location>
</feature>
<dbReference type="Pfam" id="PF26140">
    <property type="entry name" value="HEAT_URB1"/>
    <property type="match status" value="1"/>
</dbReference>
<proteinExistence type="predicted"/>
<sequence length="223" mass="26227">MFGVGYREDYFSEDQKSLEEKYRKIYERVNHLKNRLSNSKKEQIELDERQKNVSDLFEKLQIEEIVFEDQSKMNVELSETLTTRIAENEERIKALNNFGEYLDNCITQVMAPYNYLRTIGNDIRAEASKLLSKVTFVAQECDVEISNEIKTKNALLKNEVAVLEEKCKKLVEALMEKVEILREFDPSLTDVAIRNQIKRNLTKSVRDAKRELAILEYNRRGKF</sequence>
<keyword evidence="1" id="KW-0175">Coiled coil</keyword>
<organism evidence="3 4">
    <name type="scientific">Parastrongyloides trichosuri</name>
    <name type="common">Possum-specific nematode worm</name>
    <dbReference type="NCBI Taxonomy" id="131310"/>
    <lineage>
        <taxon>Eukaryota</taxon>
        <taxon>Metazoa</taxon>
        <taxon>Ecdysozoa</taxon>
        <taxon>Nematoda</taxon>
        <taxon>Chromadorea</taxon>
        <taxon>Rhabditida</taxon>
        <taxon>Tylenchina</taxon>
        <taxon>Panagrolaimomorpha</taxon>
        <taxon>Strongyloidoidea</taxon>
        <taxon>Strongyloididae</taxon>
        <taxon>Parastrongyloides</taxon>
    </lineage>
</organism>
<keyword evidence="3" id="KW-1185">Reference proteome</keyword>